<protein>
    <recommendedName>
        <fullName evidence="2">valine--tRNA ligase</fullName>
        <ecNumber evidence="2">6.1.1.9</ecNumber>
    </recommendedName>
    <alternativeName>
        <fullName evidence="8">Valyl-tRNA synthetase</fullName>
    </alternativeName>
</protein>
<dbReference type="InterPro" id="IPR002303">
    <property type="entry name" value="Valyl-tRNA_ligase"/>
</dbReference>
<dbReference type="FunFam" id="3.40.50.620:FF:000020">
    <property type="entry name" value="Valine--tRNA ligase, mitochondrial"/>
    <property type="match status" value="1"/>
</dbReference>
<evidence type="ECO:0000256" key="11">
    <source>
        <dbReference type="SAM" id="MobiDB-lite"/>
    </source>
</evidence>
<evidence type="ECO:0000313" key="14">
    <source>
        <dbReference type="Proteomes" id="UP000734854"/>
    </source>
</evidence>
<evidence type="ECO:0000256" key="3">
    <source>
        <dbReference type="ARBA" id="ARBA00022598"/>
    </source>
</evidence>
<sequence>MAFSSPSLLSSRSIYLINPVLFSPSARRFGARPRRWNLCRPNRKFLSVMATENEVFTSPEVAKSFDFASEERIYSWWEAQGFFKPSFDRRGDPFVIPMPPPNVTGSLHMGHAMFVTLEDIMVRYNRMKGRPTLWIPGTDHAGIATQLVVEKLLASEGIKRSELSREEFTKRVWEWKEKYGGTITSQIRRLGASCDWTREHFTLDEQLSRAVVEAFVKLHEKELIYQASQVPLTSGQRASGCSVSAAPCISSFAITSASPASSLFLHAGGSQPAVAPTTLSGASNNLFSFSSKPKDTGLSVLEKSAKTFPGVTDTEFGGIPRTQVLSGTSLISSSWPNQSQSSCSSTIGMNISSSSGLGSSPIVTTHTNSKLLIPTSSFPMGSGLSSPSTDAAATATTSSPLATSSNVLGLNSQPPTLPASSLFAASASSESSGFAFATPFIFNSTSNLASSFSPAASTSISSRHPTFGLQNSAVGVSTSGDNEMSIEESMNGDNNQSAGNMFQQFGQPGSAAAPAFSAPAAQSASPFFQFASKQNPPLPSSAPPQFQPSGSMELPQGGSFAMGSGGGGGDKSSRRIIKVRKDKMRKR</sequence>
<feature type="compositionally biased region" description="Pro residues" evidence="11">
    <location>
        <begin position="536"/>
        <end position="546"/>
    </location>
</feature>
<feature type="region of interest" description="Disordered" evidence="11">
    <location>
        <begin position="530"/>
        <end position="587"/>
    </location>
</feature>
<evidence type="ECO:0000256" key="7">
    <source>
        <dbReference type="ARBA" id="ARBA00023146"/>
    </source>
</evidence>
<evidence type="ECO:0000256" key="8">
    <source>
        <dbReference type="ARBA" id="ARBA00029936"/>
    </source>
</evidence>
<dbReference type="Gene3D" id="3.40.50.620">
    <property type="entry name" value="HUPs"/>
    <property type="match status" value="1"/>
</dbReference>
<proteinExistence type="inferred from homology"/>
<keyword evidence="7 10" id="KW-0030">Aminoacyl-tRNA synthetase</keyword>
<dbReference type="SUPFAM" id="SSF52374">
    <property type="entry name" value="Nucleotidylyl transferase"/>
    <property type="match status" value="1"/>
</dbReference>
<reference evidence="13 14" key="1">
    <citation type="submission" date="2020-08" db="EMBL/GenBank/DDBJ databases">
        <title>Plant Genome Project.</title>
        <authorList>
            <person name="Zhang R.-G."/>
        </authorList>
    </citation>
    <scope>NUCLEOTIDE SEQUENCE [LARGE SCALE GENOMIC DNA]</scope>
    <source>
        <tissue evidence="13">Rhizome</tissue>
    </source>
</reference>
<evidence type="ECO:0000256" key="2">
    <source>
        <dbReference type="ARBA" id="ARBA00013169"/>
    </source>
</evidence>
<dbReference type="GO" id="GO:0006438">
    <property type="term" value="P:valyl-tRNA aminoacylation"/>
    <property type="evidence" value="ECO:0007669"/>
    <property type="project" value="InterPro"/>
</dbReference>
<dbReference type="PROSITE" id="PS00178">
    <property type="entry name" value="AA_TRNA_LIGASE_I"/>
    <property type="match status" value="1"/>
</dbReference>
<dbReference type="Proteomes" id="UP000734854">
    <property type="component" value="Unassembled WGS sequence"/>
</dbReference>
<evidence type="ECO:0000256" key="4">
    <source>
        <dbReference type="ARBA" id="ARBA00022741"/>
    </source>
</evidence>
<evidence type="ECO:0000256" key="10">
    <source>
        <dbReference type="RuleBase" id="RU363035"/>
    </source>
</evidence>
<evidence type="ECO:0000313" key="13">
    <source>
        <dbReference type="EMBL" id="KAG6505834.1"/>
    </source>
</evidence>
<evidence type="ECO:0000256" key="5">
    <source>
        <dbReference type="ARBA" id="ARBA00022840"/>
    </source>
</evidence>
<feature type="domain" description="Aminoacyl-tRNA synthetase class Ia" evidence="12">
    <location>
        <begin position="73"/>
        <end position="230"/>
    </location>
</feature>
<gene>
    <name evidence="13" type="ORF">ZIOFF_038200</name>
</gene>
<evidence type="ECO:0000256" key="6">
    <source>
        <dbReference type="ARBA" id="ARBA00022917"/>
    </source>
</evidence>
<name>A0A8J5GLR7_ZINOF</name>
<keyword evidence="3 10" id="KW-0436">Ligase</keyword>
<dbReference type="InterPro" id="IPR002300">
    <property type="entry name" value="aa-tRNA-synth_Ia"/>
</dbReference>
<dbReference type="InterPro" id="IPR014729">
    <property type="entry name" value="Rossmann-like_a/b/a_fold"/>
</dbReference>
<dbReference type="PANTHER" id="PTHR11946">
    <property type="entry name" value="VALYL-TRNA SYNTHETASES"/>
    <property type="match status" value="1"/>
</dbReference>
<comment type="catalytic activity">
    <reaction evidence="9">
        <text>tRNA(Val) + L-valine + ATP = L-valyl-tRNA(Val) + AMP + diphosphate</text>
        <dbReference type="Rhea" id="RHEA:10704"/>
        <dbReference type="Rhea" id="RHEA-COMP:9672"/>
        <dbReference type="Rhea" id="RHEA-COMP:9708"/>
        <dbReference type="ChEBI" id="CHEBI:30616"/>
        <dbReference type="ChEBI" id="CHEBI:33019"/>
        <dbReference type="ChEBI" id="CHEBI:57762"/>
        <dbReference type="ChEBI" id="CHEBI:78442"/>
        <dbReference type="ChEBI" id="CHEBI:78537"/>
        <dbReference type="ChEBI" id="CHEBI:456215"/>
        <dbReference type="EC" id="6.1.1.9"/>
    </reaction>
</comment>
<dbReference type="AlphaFoldDB" id="A0A8J5GLR7"/>
<dbReference type="GO" id="GO:0004832">
    <property type="term" value="F:valine-tRNA ligase activity"/>
    <property type="evidence" value="ECO:0007669"/>
    <property type="project" value="UniProtKB-EC"/>
</dbReference>
<comment type="similarity">
    <text evidence="1 10">Belongs to the class-I aminoacyl-tRNA synthetase family.</text>
</comment>
<dbReference type="Pfam" id="PF00133">
    <property type="entry name" value="tRNA-synt_1"/>
    <property type="match status" value="1"/>
</dbReference>
<keyword evidence="6 10" id="KW-0648">Protein biosynthesis</keyword>
<evidence type="ECO:0000256" key="9">
    <source>
        <dbReference type="ARBA" id="ARBA00047552"/>
    </source>
</evidence>
<dbReference type="GO" id="GO:0005524">
    <property type="term" value="F:ATP binding"/>
    <property type="evidence" value="ECO:0007669"/>
    <property type="project" value="UniProtKB-KW"/>
</dbReference>
<dbReference type="InterPro" id="IPR001412">
    <property type="entry name" value="aa-tRNA-synth_I_CS"/>
</dbReference>
<keyword evidence="4 10" id="KW-0547">Nucleotide-binding</keyword>
<evidence type="ECO:0000259" key="12">
    <source>
        <dbReference type="Pfam" id="PF00133"/>
    </source>
</evidence>
<accession>A0A8J5GLR7</accession>
<feature type="compositionally biased region" description="Basic residues" evidence="11">
    <location>
        <begin position="574"/>
        <end position="587"/>
    </location>
</feature>
<comment type="caution">
    <text evidence="13">The sequence shown here is derived from an EMBL/GenBank/DDBJ whole genome shotgun (WGS) entry which is preliminary data.</text>
</comment>
<dbReference type="GO" id="GO:0005829">
    <property type="term" value="C:cytosol"/>
    <property type="evidence" value="ECO:0007669"/>
    <property type="project" value="TreeGrafter"/>
</dbReference>
<evidence type="ECO:0000256" key="1">
    <source>
        <dbReference type="ARBA" id="ARBA00005594"/>
    </source>
</evidence>
<organism evidence="13 14">
    <name type="scientific">Zingiber officinale</name>
    <name type="common">Ginger</name>
    <name type="synonym">Amomum zingiber</name>
    <dbReference type="NCBI Taxonomy" id="94328"/>
    <lineage>
        <taxon>Eukaryota</taxon>
        <taxon>Viridiplantae</taxon>
        <taxon>Streptophyta</taxon>
        <taxon>Embryophyta</taxon>
        <taxon>Tracheophyta</taxon>
        <taxon>Spermatophyta</taxon>
        <taxon>Magnoliopsida</taxon>
        <taxon>Liliopsida</taxon>
        <taxon>Zingiberales</taxon>
        <taxon>Zingiberaceae</taxon>
        <taxon>Zingiber</taxon>
    </lineage>
</organism>
<dbReference type="EMBL" id="JACMSC010000010">
    <property type="protein sequence ID" value="KAG6505834.1"/>
    <property type="molecule type" value="Genomic_DNA"/>
</dbReference>
<keyword evidence="5 10" id="KW-0067">ATP-binding</keyword>
<dbReference type="PANTHER" id="PTHR11946:SF93">
    <property type="entry name" value="VALINE--TRNA LIGASE, CHLOROPLASTIC_MITOCHONDRIAL 2"/>
    <property type="match status" value="1"/>
</dbReference>
<keyword evidence="14" id="KW-1185">Reference proteome</keyword>
<dbReference type="GO" id="GO:0048608">
    <property type="term" value="P:reproductive structure development"/>
    <property type="evidence" value="ECO:0007669"/>
    <property type="project" value="UniProtKB-ARBA"/>
</dbReference>
<dbReference type="GO" id="GO:0009791">
    <property type="term" value="P:post-embryonic development"/>
    <property type="evidence" value="ECO:0007669"/>
    <property type="project" value="UniProtKB-ARBA"/>
</dbReference>
<dbReference type="EC" id="6.1.1.9" evidence="2"/>